<keyword evidence="1" id="KW-0812">Transmembrane</keyword>
<name>A0A6A6GFN5_9PEZI</name>
<evidence type="ECO:0000313" key="3">
    <source>
        <dbReference type="EMBL" id="KAF2224250.1"/>
    </source>
</evidence>
<dbReference type="EMBL" id="ML992505">
    <property type="protein sequence ID" value="KAF2224250.1"/>
    <property type="molecule type" value="Genomic_DNA"/>
</dbReference>
<keyword evidence="1" id="KW-0472">Membrane</keyword>
<dbReference type="PANTHER" id="PTHR28048">
    <property type="entry name" value="ACR195WP"/>
    <property type="match status" value="1"/>
</dbReference>
<feature type="transmembrane region" description="Helical" evidence="1">
    <location>
        <begin position="76"/>
        <end position="94"/>
    </location>
</feature>
<accession>A0A6A6GFN5</accession>
<sequence>MSTQVGAAKLQQIERGETLDAARKREYDCLSCRVMGASAFAGLGIYSYISGHRDLTKRQADIMRSGTKVGMPARRLGVSFTSAVLVALGLYRAFV</sequence>
<keyword evidence="1" id="KW-1133">Transmembrane helix</keyword>
<feature type="domain" description="Distal membrane-arm assembly complex protein 1-like" evidence="2">
    <location>
        <begin position="28"/>
        <end position="67"/>
    </location>
</feature>
<dbReference type="AlphaFoldDB" id="A0A6A6GFN5"/>
<proteinExistence type="predicted"/>
<feature type="transmembrane region" description="Helical" evidence="1">
    <location>
        <begin position="30"/>
        <end position="49"/>
    </location>
</feature>
<dbReference type="Proteomes" id="UP000799538">
    <property type="component" value="Unassembled WGS sequence"/>
</dbReference>
<dbReference type="InterPro" id="IPR028036">
    <property type="entry name" value="DMAC1-like_dom"/>
</dbReference>
<reference evidence="4" key="1">
    <citation type="journal article" date="2020" name="Stud. Mycol.">
        <title>101 Dothideomycetes genomes: A test case for predicting lifestyles and emergence of pathogens.</title>
        <authorList>
            <person name="Haridas S."/>
            <person name="Albert R."/>
            <person name="Binder M."/>
            <person name="Bloem J."/>
            <person name="LaButti K."/>
            <person name="Salamov A."/>
            <person name="Andreopoulos B."/>
            <person name="Baker S."/>
            <person name="Barry K."/>
            <person name="Bills G."/>
            <person name="Bluhm B."/>
            <person name="Cannon C."/>
            <person name="Castanera R."/>
            <person name="Culley D."/>
            <person name="Daum C."/>
            <person name="Ezra D."/>
            <person name="Gonzalez J."/>
            <person name="Henrissat B."/>
            <person name="Kuo A."/>
            <person name="Liang C."/>
            <person name="Lipzen A."/>
            <person name="Lutzoni F."/>
            <person name="Magnuson J."/>
            <person name="Mondo S."/>
            <person name="Nolan M."/>
            <person name="Ohm R."/>
            <person name="Pangilinan J."/>
            <person name="Park H.-J."/>
            <person name="Ramirez L."/>
            <person name="Alfaro M."/>
            <person name="Sun H."/>
            <person name="Tritt A."/>
            <person name="Yoshinaga Y."/>
            <person name="Zwiers L.-H."/>
            <person name="Turgeon B."/>
            <person name="Goodwin S."/>
            <person name="Spatafora J."/>
            <person name="Crous P."/>
            <person name="Grigoriev I."/>
        </authorList>
    </citation>
    <scope>NUCLEOTIDE SEQUENCE [LARGE SCALE GENOMIC DNA]</scope>
    <source>
        <strain evidence="4">CECT 20119</strain>
    </source>
</reference>
<dbReference type="InterPro" id="IPR053092">
    <property type="entry name" value="Mitochondrial_unc_protein"/>
</dbReference>
<gene>
    <name evidence="3" type="ORF">BDZ85DRAFT_260636</name>
</gene>
<evidence type="ECO:0000313" key="4">
    <source>
        <dbReference type="Proteomes" id="UP000799538"/>
    </source>
</evidence>
<evidence type="ECO:0000259" key="2">
    <source>
        <dbReference type="Pfam" id="PF15055"/>
    </source>
</evidence>
<dbReference type="PANTHER" id="PTHR28048:SF1">
    <property type="entry name" value="ACR195WP"/>
    <property type="match status" value="1"/>
</dbReference>
<evidence type="ECO:0000256" key="1">
    <source>
        <dbReference type="SAM" id="Phobius"/>
    </source>
</evidence>
<organism evidence="3 4">
    <name type="scientific">Elsinoe ampelina</name>
    <dbReference type="NCBI Taxonomy" id="302913"/>
    <lineage>
        <taxon>Eukaryota</taxon>
        <taxon>Fungi</taxon>
        <taxon>Dikarya</taxon>
        <taxon>Ascomycota</taxon>
        <taxon>Pezizomycotina</taxon>
        <taxon>Dothideomycetes</taxon>
        <taxon>Dothideomycetidae</taxon>
        <taxon>Myriangiales</taxon>
        <taxon>Elsinoaceae</taxon>
        <taxon>Elsinoe</taxon>
    </lineage>
</organism>
<keyword evidence="4" id="KW-1185">Reference proteome</keyword>
<dbReference type="OrthoDB" id="6604875at2759"/>
<protein>
    <recommendedName>
        <fullName evidence="2">Distal membrane-arm assembly complex protein 1-like domain-containing protein</fullName>
    </recommendedName>
</protein>
<dbReference type="Pfam" id="PF15055">
    <property type="entry name" value="DMAC1_Dmo2"/>
    <property type="match status" value="1"/>
</dbReference>